<comment type="caution">
    <text evidence="1">The sequence shown here is derived from an EMBL/GenBank/DDBJ whole genome shotgun (WGS) entry which is preliminary data.</text>
</comment>
<reference evidence="1 2" key="1">
    <citation type="submission" date="2022-05" db="EMBL/GenBank/DDBJ databases">
        <title>Flavobacterium sp., isolated from activated sludge.</title>
        <authorList>
            <person name="Ran Q."/>
        </authorList>
    </citation>
    <scope>NUCLEOTIDE SEQUENCE [LARGE SCALE GENOMIC DNA]</scope>
    <source>
        <strain evidence="1 2">HXWNR69</strain>
    </source>
</reference>
<accession>A0ABT0TG09</accession>
<dbReference type="EMBL" id="JAMLJN010000002">
    <property type="protein sequence ID" value="MCL9769335.1"/>
    <property type="molecule type" value="Genomic_DNA"/>
</dbReference>
<dbReference type="RefSeq" id="WP_250580061.1">
    <property type="nucleotide sequence ID" value="NZ_JAMLJN010000002.1"/>
</dbReference>
<sequence>MERNIKRNLKRMLLVLLLLFLLFLNRNVLVYRPLLDVIDVKNTTGIIINEKENSRGSHLTNMFSYYYEFEVNGKKYKNPSYDEKYQIGQIVNVEYCKKYPFMNRIRNSN</sequence>
<organism evidence="1 2">
    <name type="scientific">Flavobacterium fragile</name>
    <dbReference type="NCBI Taxonomy" id="2949085"/>
    <lineage>
        <taxon>Bacteria</taxon>
        <taxon>Pseudomonadati</taxon>
        <taxon>Bacteroidota</taxon>
        <taxon>Flavobacteriia</taxon>
        <taxon>Flavobacteriales</taxon>
        <taxon>Flavobacteriaceae</taxon>
        <taxon>Flavobacterium</taxon>
    </lineage>
</organism>
<keyword evidence="2" id="KW-1185">Reference proteome</keyword>
<proteinExistence type="predicted"/>
<evidence type="ECO:0000313" key="1">
    <source>
        <dbReference type="EMBL" id="MCL9769335.1"/>
    </source>
</evidence>
<protein>
    <recommendedName>
        <fullName evidence="3">DUF3592 domain-containing protein</fullName>
    </recommendedName>
</protein>
<gene>
    <name evidence="1" type="ORF">NAT47_02805</name>
</gene>
<evidence type="ECO:0008006" key="3">
    <source>
        <dbReference type="Google" id="ProtNLM"/>
    </source>
</evidence>
<evidence type="ECO:0000313" key="2">
    <source>
        <dbReference type="Proteomes" id="UP001203342"/>
    </source>
</evidence>
<name>A0ABT0TG09_9FLAO</name>
<dbReference type="Proteomes" id="UP001203342">
    <property type="component" value="Unassembled WGS sequence"/>
</dbReference>